<protein>
    <submittedName>
        <fullName evidence="1">Uncharacterized protein</fullName>
    </submittedName>
</protein>
<dbReference type="PANTHER" id="PTHR33050">
    <property type="entry name" value="REVERSE TRANSCRIPTASE DOMAIN-CONTAINING PROTEIN"/>
    <property type="match status" value="1"/>
</dbReference>
<name>A0A2B4SJL7_STYPI</name>
<dbReference type="EMBL" id="LSMT01000068">
    <property type="protein sequence ID" value="PFX29299.1"/>
    <property type="molecule type" value="Genomic_DNA"/>
</dbReference>
<dbReference type="InterPro" id="IPR052055">
    <property type="entry name" value="Hepadnavirus_pol/RT"/>
</dbReference>
<organism evidence="1 2">
    <name type="scientific">Stylophora pistillata</name>
    <name type="common">Smooth cauliflower coral</name>
    <dbReference type="NCBI Taxonomy" id="50429"/>
    <lineage>
        <taxon>Eukaryota</taxon>
        <taxon>Metazoa</taxon>
        <taxon>Cnidaria</taxon>
        <taxon>Anthozoa</taxon>
        <taxon>Hexacorallia</taxon>
        <taxon>Scleractinia</taxon>
        <taxon>Astrocoeniina</taxon>
        <taxon>Pocilloporidae</taxon>
        <taxon>Stylophora</taxon>
    </lineage>
</organism>
<dbReference type="InterPro" id="IPR043502">
    <property type="entry name" value="DNA/RNA_pol_sf"/>
</dbReference>
<evidence type="ECO:0000313" key="2">
    <source>
        <dbReference type="Proteomes" id="UP000225706"/>
    </source>
</evidence>
<comment type="caution">
    <text evidence="1">The sequence shown here is derived from an EMBL/GenBank/DDBJ whole genome shotgun (WGS) entry which is preliminary data.</text>
</comment>
<dbReference type="OrthoDB" id="5985998at2759"/>
<keyword evidence="2" id="KW-1185">Reference proteome</keyword>
<gene>
    <name evidence="1" type="ORF">AWC38_SpisGene5942</name>
</gene>
<evidence type="ECO:0000313" key="1">
    <source>
        <dbReference type="EMBL" id="PFX29299.1"/>
    </source>
</evidence>
<proteinExistence type="predicted"/>
<dbReference type="AlphaFoldDB" id="A0A2B4SJL7"/>
<dbReference type="Gene3D" id="3.10.10.10">
    <property type="entry name" value="HIV Type 1 Reverse Transcriptase, subunit A, domain 1"/>
    <property type="match status" value="1"/>
</dbReference>
<dbReference type="SUPFAM" id="SSF56672">
    <property type="entry name" value="DNA/RNA polymerases"/>
    <property type="match status" value="1"/>
</dbReference>
<dbReference type="PANTHER" id="PTHR33050:SF7">
    <property type="entry name" value="RIBONUCLEASE H"/>
    <property type="match status" value="1"/>
</dbReference>
<reference evidence="2" key="1">
    <citation type="journal article" date="2017" name="bioRxiv">
        <title>Comparative analysis of the genomes of Stylophora pistillata and Acropora digitifera provides evidence for extensive differences between species of corals.</title>
        <authorList>
            <person name="Voolstra C.R."/>
            <person name="Li Y."/>
            <person name="Liew Y.J."/>
            <person name="Baumgarten S."/>
            <person name="Zoccola D."/>
            <person name="Flot J.-F."/>
            <person name="Tambutte S."/>
            <person name="Allemand D."/>
            <person name="Aranda M."/>
        </authorList>
    </citation>
    <scope>NUCLEOTIDE SEQUENCE [LARGE SCALE GENOMIC DNA]</scope>
</reference>
<accession>A0A2B4SJL7</accession>
<dbReference type="Proteomes" id="UP000225706">
    <property type="component" value="Unassembled WGS sequence"/>
</dbReference>
<sequence>MDKAISEAIQSTVNALVGRLTNSLTEVIEARLGSFAQRFSEENGATVEQAFKKARRENHTCKRKENQQQLDHELEVLDKFDAATSALKNKSYDTVKAALEEGTGIVKSTSSGIKGRLSASIEFWKSTLSAPDFVLDTIRRGYRLPFAEFPPSCFPANNRSAFQHSEFVTQAISELLANGCIIEHSVPPFCANPLSVAKGKKLRLVIDVRHVNSFLVRITLEAQWIPRSQNERADLLSRFVDEDDWRLNPSVFRLLDAKWDPHTFDCLATHYNAQLPRFNTKFASPGCNGVDTLAQDWSAENNLICAPVSLIVDSVRHLMFCFGRGTLIIFEWPSAHFQPFLREGSSRFSSYVAEEFVLLAVEDLLLEGPVRSRSIILDLLFFVVARSSECSLCA</sequence>